<accession>A0ABS6NQ73</accession>
<evidence type="ECO:0000256" key="1">
    <source>
        <dbReference type="ARBA" id="ARBA00005417"/>
    </source>
</evidence>
<dbReference type="EMBL" id="JAHSPR010000008">
    <property type="protein sequence ID" value="MBV4397783.1"/>
    <property type="molecule type" value="Genomic_DNA"/>
</dbReference>
<evidence type="ECO:0000256" key="5">
    <source>
        <dbReference type="ARBA" id="ARBA00022840"/>
    </source>
</evidence>
<keyword evidence="2" id="KW-0813">Transport</keyword>
<reference evidence="7 8" key="1">
    <citation type="submission" date="2021-06" db="EMBL/GenBank/DDBJ databases">
        <authorList>
            <person name="Lu T."/>
            <person name="Wang Q."/>
            <person name="Han X."/>
        </authorList>
    </citation>
    <scope>NUCLEOTIDE SEQUENCE [LARGE SCALE GENOMIC DNA]</scope>
    <source>
        <strain evidence="7 8">LAM0050</strain>
    </source>
</reference>
<evidence type="ECO:0000256" key="3">
    <source>
        <dbReference type="ARBA" id="ARBA00022475"/>
    </source>
</evidence>
<dbReference type="InterPro" id="IPR050319">
    <property type="entry name" value="ABC_transp_ATP-bind"/>
</dbReference>
<evidence type="ECO:0000313" key="7">
    <source>
        <dbReference type="EMBL" id="MBV4397783.1"/>
    </source>
</evidence>
<dbReference type="Pfam" id="PF00005">
    <property type="entry name" value="ABC_tran"/>
    <property type="match status" value="1"/>
</dbReference>
<feature type="domain" description="ABC transporter" evidence="6">
    <location>
        <begin position="2"/>
        <end position="235"/>
    </location>
</feature>
<dbReference type="SMART" id="SM00382">
    <property type="entry name" value="AAA"/>
    <property type="match status" value="1"/>
</dbReference>
<dbReference type="Proteomes" id="UP000722165">
    <property type="component" value="Unassembled WGS sequence"/>
</dbReference>
<name>A0ABS6NQ73_9BURK</name>
<comment type="similarity">
    <text evidence="1">Belongs to the ABC transporter superfamily.</text>
</comment>
<gene>
    <name evidence="7" type="ORF">KU392_11045</name>
</gene>
<dbReference type="InterPro" id="IPR017871">
    <property type="entry name" value="ABC_transporter-like_CS"/>
</dbReference>
<dbReference type="RefSeq" id="WP_217735355.1">
    <property type="nucleotide sequence ID" value="NZ_JAHSPR010000008.1"/>
</dbReference>
<dbReference type="PROSITE" id="PS50893">
    <property type="entry name" value="ABC_TRANSPORTER_2"/>
    <property type="match status" value="1"/>
</dbReference>
<dbReference type="InterPro" id="IPR003439">
    <property type="entry name" value="ABC_transporter-like_ATP-bd"/>
</dbReference>
<dbReference type="PANTHER" id="PTHR43776">
    <property type="entry name" value="TRANSPORT ATP-BINDING PROTEIN"/>
    <property type="match status" value="1"/>
</dbReference>
<organism evidence="7 8">
    <name type="scientific">Advenella alkanexedens</name>
    <dbReference type="NCBI Taxonomy" id="1481665"/>
    <lineage>
        <taxon>Bacteria</taxon>
        <taxon>Pseudomonadati</taxon>
        <taxon>Pseudomonadota</taxon>
        <taxon>Betaproteobacteria</taxon>
        <taxon>Burkholderiales</taxon>
        <taxon>Alcaligenaceae</taxon>
    </lineage>
</organism>
<dbReference type="CDD" id="cd03257">
    <property type="entry name" value="ABC_NikE_OppD_transporters"/>
    <property type="match status" value="1"/>
</dbReference>
<keyword evidence="5 7" id="KW-0067">ATP-binding</keyword>
<evidence type="ECO:0000313" key="8">
    <source>
        <dbReference type="Proteomes" id="UP000722165"/>
    </source>
</evidence>
<keyword evidence="3" id="KW-1003">Cell membrane</keyword>
<comment type="caution">
    <text evidence="7">The sequence shown here is derived from an EMBL/GenBank/DDBJ whole genome shotgun (WGS) entry which is preliminary data.</text>
</comment>
<evidence type="ECO:0000256" key="4">
    <source>
        <dbReference type="ARBA" id="ARBA00022741"/>
    </source>
</evidence>
<sequence length="249" mass="27860">MINVSNLNVSFGANQVLHNINFKVAAGECYGLVGESGSGKSTILKAIMGLNKHTGTIEIENTPLVNHKRDKAFYRKVQMVFQDPYGSIHPKHSIDRILSEPLYIQKFTDIEARVCKSLEEVGLNRSFRYRFPHQLSGGQRQRVAIARALITEPQILVMDEPTSALDVSVQSEILNLLDDLRKERNLTYILVSHNLAVIAHMCDKLAVMNRGVIIEEMTPDVLFTKSAKAPYSRELIQASHGYEAVEKAA</sequence>
<dbReference type="GO" id="GO:0005524">
    <property type="term" value="F:ATP binding"/>
    <property type="evidence" value="ECO:0007669"/>
    <property type="project" value="UniProtKB-KW"/>
</dbReference>
<keyword evidence="4" id="KW-0547">Nucleotide-binding</keyword>
<keyword evidence="3" id="KW-0472">Membrane</keyword>
<dbReference type="InterPro" id="IPR003593">
    <property type="entry name" value="AAA+_ATPase"/>
</dbReference>
<keyword evidence="8" id="KW-1185">Reference proteome</keyword>
<evidence type="ECO:0000259" key="6">
    <source>
        <dbReference type="PROSITE" id="PS50893"/>
    </source>
</evidence>
<dbReference type="PANTHER" id="PTHR43776:SF7">
    <property type="entry name" value="D,D-DIPEPTIDE TRANSPORT ATP-BINDING PROTEIN DDPF-RELATED"/>
    <property type="match status" value="1"/>
</dbReference>
<dbReference type="PROSITE" id="PS00211">
    <property type="entry name" value="ABC_TRANSPORTER_1"/>
    <property type="match status" value="1"/>
</dbReference>
<proteinExistence type="inferred from homology"/>
<protein>
    <submittedName>
        <fullName evidence="7">ABC transporter ATP-binding protein</fullName>
    </submittedName>
</protein>
<evidence type="ECO:0000256" key="2">
    <source>
        <dbReference type="ARBA" id="ARBA00022448"/>
    </source>
</evidence>